<evidence type="ECO:0000313" key="4">
    <source>
        <dbReference type="Proteomes" id="UP001499895"/>
    </source>
</evidence>
<evidence type="ECO:0000256" key="1">
    <source>
        <dbReference type="SAM" id="MobiDB-lite"/>
    </source>
</evidence>
<feature type="region of interest" description="Disordered" evidence="1">
    <location>
        <begin position="209"/>
        <end position="230"/>
    </location>
</feature>
<protein>
    <recommendedName>
        <fullName evidence="2">HTH cro/C1-type domain-containing protein</fullName>
    </recommendedName>
</protein>
<dbReference type="Gene3D" id="1.10.260.40">
    <property type="entry name" value="lambda repressor-like DNA-binding domains"/>
    <property type="match status" value="1"/>
</dbReference>
<dbReference type="Pfam" id="PF13560">
    <property type="entry name" value="HTH_31"/>
    <property type="match status" value="1"/>
</dbReference>
<dbReference type="SUPFAM" id="SSF47413">
    <property type="entry name" value="lambda repressor-like DNA-binding domains"/>
    <property type="match status" value="1"/>
</dbReference>
<dbReference type="CDD" id="cd00093">
    <property type="entry name" value="HTH_XRE"/>
    <property type="match status" value="1"/>
</dbReference>
<accession>A0ABN0ZDU5</accession>
<evidence type="ECO:0000313" key="3">
    <source>
        <dbReference type="EMBL" id="GAA0444237.1"/>
    </source>
</evidence>
<sequence>MGRRENPVSTRNAELLRLAEWLREQRELADLTYRQLAGRAGYHATTLQRAASGATVPKLGVVLAYARACEASPDHARILWKRARFKQARDRHGPRARQAPPAALVRDFADLSAALLHLYEQAGSPPLRMMEREAGGYGALPRSTAHRILHKQTVPHSPAQFMAYLKACEVPESEQEQWIEAYSRAWKLEKEEQQELQILRNYLELRPASHERRRRPRGVSAPGAHVPPDADQHDVVLLQRNGTEHPTTVITMQLKRGRSQARPRASDRYLRNLAVRGDNDTS</sequence>
<dbReference type="RefSeq" id="WP_344084346.1">
    <property type="nucleotide sequence ID" value="NZ_BAAAHB010000002.1"/>
</dbReference>
<feature type="domain" description="HTH cro/C1-type" evidence="2">
    <location>
        <begin position="22"/>
        <end position="76"/>
    </location>
</feature>
<organism evidence="3 4">
    <name type="scientific">Streptomyces stramineus</name>
    <dbReference type="NCBI Taxonomy" id="173861"/>
    <lineage>
        <taxon>Bacteria</taxon>
        <taxon>Bacillati</taxon>
        <taxon>Actinomycetota</taxon>
        <taxon>Actinomycetes</taxon>
        <taxon>Kitasatosporales</taxon>
        <taxon>Streptomycetaceae</taxon>
        <taxon>Streptomyces</taxon>
    </lineage>
</organism>
<name>A0ABN0ZDU5_9ACTN</name>
<gene>
    <name evidence="3" type="ORF">GCM10009544_03770</name>
</gene>
<dbReference type="EMBL" id="BAAAHB010000002">
    <property type="protein sequence ID" value="GAA0444237.1"/>
    <property type="molecule type" value="Genomic_DNA"/>
</dbReference>
<dbReference type="InterPro" id="IPR010982">
    <property type="entry name" value="Lambda_DNA-bd_dom_sf"/>
</dbReference>
<reference evidence="3 4" key="1">
    <citation type="journal article" date="2019" name="Int. J. Syst. Evol. Microbiol.">
        <title>The Global Catalogue of Microorganisms (GCM) 10K type strain sequencing project: providing services to taxonomists for standard genome sequencing and annotation.</title>
        <authorList>
            <consortium name="The Broad Institute Genomics Platform"/>
            <consortium name="The Broad Institute Genome Sequencing Center for Infectious Disease"/>
            <person name="Wu L."/>
            <person name="Ma J."/>
        </authorList>
    </citation>
    <scope>NUCLEOTIDE SEQUENCE [LARGE SCALE GENOMIC DNA]</scope>
    <source>
        <strain evidence="3 4">JCM 10649</strain>
    </source>
</reference>
<proteinExistence type="predicted"/>
<dbReference type="PROSITE" id="PS50943">
    <property type="entry name" value="HTH_CROC1"/>
    <property type="match status" value="1"/>
</dbReference>
<comment type="caution">
    <text evidence="3">The sequence shown here is derived from an EMBL/GenBank/DDBJ whole genome shotgun (WGS) entry which is preliminary data.</text>
</comment>
<dbReference type="SMART" id="SM00530">
    <property type="entry name" value="HTH_XRE"/>
    <property type="match status" value="1"/>
</dbReference>
<evidence type="ECO:0000259" key="2">
    <source>
        <dbReference type="PROSITE" id="PS50943"/>
    </source>
</evidence>
<keyword evidence="4" id="KW-1185">Reference proteome</keyword>
<dbReference type="Proteomes" id="UP001499895">
    <property type="component" value="Unassembled WGS sequence"/>
</dbReference>
<dbReference type="InterPro" id="IPR001387">
    <property type="entry name" value="Cro/C1-type_HTH"/>
</dbReference>